<organism evidence="9 11">
    <name type="scientific">Testudinibacter aquarius</name>
    <dbReference type="NCBI Taxonomy" id="1524974"/>
    <lineage>
        <taxon>Bacteria</taxon>
        <taxon>Pseudomonadati</taxon>
        <taxon>Pseudomonadota</taxon>
        <taxon>Gammaproteobacteria</taxon>
        <taxon>Pasteurellales</taxon>
        <taxon>Pasteurellaceae</taxon>
        <taxon>Testudinibacter</taxon>
    </lineage>
</organism>
<dbReference type="CDD" id="cd03256">
    <property type="entry name" value="ABC_PhnC_transporter"/>
    <property type="match status" value="1"/>
</dbReference>
<evidence type="ECO:0000313" key="9">
    <source>
        <dbReference type="EMBL" id="TCV88674.1"/>
    </source>
</evidence>
<gene>
    <name evidence="9" type="ORF">EDC16_10326</name>
    <name evidence="10" type="ORF">FHQ21_09745</name>
</gene>
<evidence type="ECO:0000256" key="4">
    <source>
        <dbReference type="ARBA" id="ARBA00022741"/>
    </source>
</evidence>
<dbReference type="InterPro" id="IPR027417">
    <property type="entry name" value="P-loop_NTPase"/>
</dbReference>
<evidence type="ECO:0000313" key="12">
    <source>
        <dbReference type="Proteomes" id="UP000305526"/>
    </source>
</evidence>
<proteinExistence type="predicted"/>
<keyword evidence="6" id="KW-1278">Translocase</keyword>
<dbReference type="EMBL" id="SMCP01000003">
    <property type="protein sequence ID" value="TCV88674.1"/>
    <property type="molecule type" value="Genomic_DNA"/>
</dbReference>
<dbReference type="PROSITE" id="PS50893">
    <property type="entry name" value="ABC_TRANSPORTER_2"/>
    <property type="match status" value="1"/>
</dbReference>
<dbReference type="SMART" id="SM00382">
    <property type="entry name" value="AAA"/>
    <property type="match status" value="1"/>
</dbReference>
<dbReference type="InterPro" id="IPR050086">
    <property type="entry name" value="MetN_ABC_transporter-like"/>
</dbReference>
<keyword evidence="5 9" id="KW-0067">ATP-binding</keyword>
<evidence type="ECO:0000259" key="8">
    <source>
        <dbReference type="PROSITE" id="PS50893"/>
    </source>
</evidence>
<dbReference type="GO" id="GO:0015416">
    <property type="term" value="F:ABC-type phosphonate transporter activity"/>
    <property type="evidence" value="ECO:0007669"/>
    <property type="project" value="InterPro"/>
</dbReference>
<dbReference type="AlphaFoldDB" id="A0A4R3YCZ5"/>
<evidence type="ECO:0000313" key="10">
    <source>
        <dbReference type="EMBL" id="TNG89832.1"/>
    </source>
</evidence>
<dbReference type="InterPro" id="IPR017871">
    <property type="entry name" value="ABC_transporter-like_CS"/>
</dbReference>
<keyword evidence="2" id="KW-0813">Transport</keyword>
<evidence type="ECO:0000256" key="2">
    <source>
        <dbReference type="ARBA" id="ARBA00022448"/>
    </source>
</evidence>
<keyword evidence="7" id="KW-0472">Membrane</keyword>
<reference evidence="10 12" key="2">
    <citation type="submission" date="2019-05" db="EMBL/GenBank/DDBJ databases">
        <title>Pasteurellaceae isolates from reptiles.</title>
        <authorList>
            <person name="Bojesen A.M."/>
            <person name="Lund E."/>
        </authorList>
    </citation>
    <scope>NUCLEOTIDE SEQUENCE [LARGE SCALE GENOMIC DNA]</scope>
    <source>
        <strain evidence="10 12">ELNT2x</strain>
    </source>
</reference>
<evidence type="ECO:0000256" key="5">
    <source>
        <dbReference type="ARBA" id="ARBA00022840"/>
    </source>
</evidence>
<comment type="subcellular location">
    <subcellularLocation>
        <location evidence="1">Cell inner membrane</location>
        <topology evidence="1">Peripheral membrane protein</topology>
    </subcellularLocation>
</comment>
<name>A0A4R3YCZ5_9PAST</name>
<sequence>MSSSLLSLHDVSKRFNQKTVLDQISLNVQAGEIIALVGPSGSGKSTLMNAIMRSVELSSGAIFIEHKNIQDYRNNKTYAQKVGMLHQQYDLVKQLEVVHNVLAGRLNHWGLWQSLLSLIKPQQRHIAEQALSAVGLAEKINQPTAELSGGEQQRVAIARLLVQNPMLILADEPVSALDPANAQNVLALLTKLVREQHKTLIASMHSVEYAKAYFDRMIGIKDGKIVFDLQTNQVSQQQLNALYGLVKTD</sequence>
<dbReference type="RefSeq" id="WP_132965511.1">
    <property type="nucleotide sequence ID" value="NZ_LEKL01000078.1"/>
</dbReference>
<dbReference type="PANTHER" id="PTHR43166">
    <property type="entry name" value="AMINO ACID IMPORT ATP-BINDING PROTEIN"/>
    <property type="match status" value="1"/>
</dbReference>
<evidence type="ECO:0000313" key="11">
    <source>
        <dbReference type="Proteomes" id="UP000294619"/>
    </source>
</evidence>
<keyword evidence="3" id="KW-1003">Cell membrane</keyword>
<dbReference type="InterPro" id="IPR012693">
    <property type="entry name" value="ABC_transpr_PhnC"/>
</dbReference>
<evidence type="ECO:0000256" key="3">
    <source>
        <dbReference type="ARBA" id="ARBA00022475"/>
    </source>
</evidence>
<dbReference type="SUPFAM" id="SSF52540">
    <property type="entry name" value="P-loop containing nucleoside triphosphate hydrolases"/>
    <property type="match status" value="1"/>
</dbReference>
<dbReference type="GO" id="GO:0005524">
    <property type="term" value="F:ATP binding"/>
    <property type="evidence" value="ECO:0007669"/>
    <property type="project" value="UniProtKB-KW"/>
</dbReference>
<dbReference type="PROSITE" id="PS00211">
    <property type="entry name" value="ABC_TRANSPORTER_1"/>
    <property type="match status" value="1"/>
</dbReference>
<evidence type="ECO:0000256" key="1">
    <source>
        <dbReference type="ARBA" id="ARBA00004417"/>
    </source>
</evidence>
<evidence type="ECO:0000256" key="7">
    <source>
        <dbReference type="ARBA" id="ARBA00023136"/>
    </source>
</evidence>
<dbReference type="Gene3D" id="3.40.50.300">
    <property type="entry name" value="P-loop containing nucleotide triphosphate hydrolases"/>
    <property type="match status" value="1"/>
</dbReference>
<dbReference type="GO" id="GO:0005886">
    <property type="term" value="C:plasma membrane"/>
    <property type="evidence" value="ECO:0007669"/>
    <property type="project" value="UniProtKB-SubCell"/>
</dbReference>
<reference evidence="9 11" key="1">
    <citation type="submission" date="2019-03" db="EMBL/GenBank/DDBJ databases">
        <title>Genomic Encyclopedia of Type Strains, Phase IV (KMG-IV): sequencing the most valuable type-strain genomes for metagenomic binning, comparative biology and taxonomic classification.</title>
        <authorList>
            <person name="Goeker M."/>
        </authorList>
    </citation>
    <scope>NUCLEOTIDE SEQUENCE [LARGE SCALE GENOMIC DNA]</scope>
    <source>
        <strain evidence="9 11">DSM 28140</strain>
    </source>
</reference>
<dbReference type="InterPro" id="IPR003439">
    <property type="entry name" value="ABC_transporter-like_ATP-bd"/>
</dbReference>
<dbReference type="EMBL" id="VDGV01000089">
    <property type="protein sequence ID" value="TNG89832.1"/>
    <property type="molecule type" value="Genomic_DNA"/>
</dbReference>
<comment type="caution">
    <text evidence="9">The sequence shown here is derived from an EMBL/GenBank/DDBJ whole genome shotgun (WGS) entry which is preliminary data.</text>
</comment>
<keyword evidence="12" id="KW-1185">Reference proteome</keyword>
<protein>
    <submittedName>
        <fullName evidence="10">Phosphonate ABC transporter ATP-binding protein</fullName>
    </submittedName>
    <submittedName>
        <fullName evidence="9">Phosphonate transport system ATP-binding protein</fullName>
    </submittedName>
</protein>
<dbReference type="Proteomes" id="UP000294619">
    <property type="component" value="Unassembled WGS sequence"/>
</dbReference>
<dbReference type="GO" id="GO:0016887">
    <property type="term" value="F:ATP hydrolysis activity"/>
    <property type="evidence" value="ECO:0007669"/>
    <property type="project" value="InterPro"/>
</dbReference>
<feature type="domain" description="ABC transporter" evidence="8">
    <location>
        <begin position="6"/>
        <end position="247"/>
    </location>
</feature>
<keyword evidence="4" id="KW-0547">Nucleotide-binding</keyword>
<dbReference type="Pfam" id="PF00005">
    <property type="entry name" value="ABC_tran"/>
    <property type="match status" value="1"/>
</dbReference>
<dbReference type="InterPro" id="IPR003593">
    <property type="entry name" value="AAA+_ATPase"/>
</dbReference>
<evidence type="ECO:0000256" key="6">
    <source>
        <dbReference type="ARBA" id="ARBA00022967"/>
    </source>
</evidence>
<dbReference type="Proteomes" id="UP000305526">
    <property type="component" value="Unassembled WGS sequence"/>
</dbReference>
<accession>A0A4R3YCZ5</accession>